<accession>A0A0R3K371</accession>
<dbReference type="GO" id="GO:0005829">
    <property type="term" value="C:cytosol"/>
    <property type="evidence" value="ECO:0007669"/>
    <property type="project" value="TreeGrafter"/>
</dbReference>
<dbReference type="UniPathway" id="UPA00098">
    <property type="reaction ID" value="UER00359"/>
</dbReference>
<dbReference type="PIRSF" id="PIRSF000729">
    <property type="entry name" value="GK"/>
    <property type="match status" value="1"/>
</dbReference>
<dbReference type="HAMAP" id="MF_00456">
    <property type="entry name" value="ProB"/>
    <property type="match status" value="1"/>
</dbReference>
<evidence type="ECO:0000256" key="1">
    <source>
        <dbReference type="ARBA" id="ARBA00022490"/>
    </source>
</evidence>
<dbReference type="PRINTS" id="PR00474">
    <property type="entry name" value="GLU5KINASE"/>
</dbReference>
<dbReference type="SUPFAM" id="SSF53633">
    <property type="entry name" value="Carbamate kinase-like"/>
    <property type="match status" value="1"/>
</dbReference>
<evidence type="ECO:0000256" key="2">
    <source>
        <dbReference type="ARBA" id="ARBA00022605"/>
    </source>
</evidence>
<dbReference type="PANTHER" id="PTHR43654:SF1">
    <property type="entry name" value="ISOPENTENYL PHOSPHATE KINASE"/>
    <property type="match status" value="1"/>
</dbReference>
<dbReference type="InterPro" id="IPR015947">
    <property type="entry name" value="PUA-like_sf"/>
</dbReference>
<keyword evidence="7 8" id="KW-0067">ATP-binding</keyword>
<feature type="binding site" evidence="8">
    <location>
        <position position="56"/>
    </location>
    <ligand>
        <name>substrate</name>
    </ligand>
</feature>
<dbReference type="Pfam" id="PF01472">
    <property type="entry name" value="PUA"/>
    <property type="match status" value="1"/>
</dbReference>
<feature type="binding site" evidence="8">
    <location>
        <position position="143"/>
    </location>
    <ligand>
        <name>substrate</name>
    </ligand>
</feature>
<dbReference type="PROSITE" id="PS50890">
    <property type="entry name" value="PUA"/>
    <property type="match status" value="1"/>
</dbReference>
<keyword evidence="6 8" id="KW-0418">Kinase</keyword>
<name>A0A0R3K371_CALMK</name>
<dbReference type="Gene3D" id="2.30.130.10">
    <property type="entry name" value="PUA domain"/>
    <property type="match status" value="1"/>
</dbReference>
<dbReference type="FunFam" id="3.40.1160.10:FF:000018">
    <property type="entry name" value="Glutamate 5-kinase"/>
    <property type="match status" value="1"/>
</dbReference>
<evidence type="ECO:0000259" key="9">
    <source>
        <dbReference type="SMART" id="SM00359"/>
    </source>
</evidence>
<dbReference type="SMART" id="SM00359">
    <property type="entry name" value="PUA"/>
    <property type="match status" value="1"/>
</dbReference>
<protein>
    <recommendedName>
        <fullName evidence="8">Glutamate 5-kinase</fullName>
        <ecNumber evidence="8">2.7.2.11</ecNumber>
    </recommendedName>
    <alternativeName>
        <fullName evidence="8">Gamma-glutamyl kinase</fullName>
        <shortName evidence="8">GK</shortName>
    </alternativeName>
</protein>
<dbReference type="NCBIfam" id="TIGR01027">
    <property type="entry name" value="proB"/>
    <property type="match status" value="1"/>
</dbReference>
<dbReference type="CDD" id="cd04242">
    <property type="entry name" value="AAK_G5K_ProB"/>
    <property type="match status" value="1"/>
</dbReference>
<comment type="pathway">
    <text evidence="8">Amino-acid biosynthesis; L-proline biosynthesis; L-glutamate 5-semialdehyde from L-glutamate: step 1/2.</text>
</comment>
<reference evidence="10 11" key="1">
    <citation type="submission" date="2015-09" db="EMBL/GenBank/DDBJ databases">
        <title>Draft genome sequence of a Caloramator mitchellensis, a moderate thermophile from the Great Artesian Basin of Australia.</title>
        <authorList>
            <person name="Patel B.K."/>
        </authorList>
    </citation>
    <scope>NUCLEOTIDE SEQUENCE [LARGE SCALE GENOMIC DNA]</scope>
    <source>
        <strain evidence="10 11">VF08</strain>
    </source>
</reference>
<feature type="binding site" evidence="8">
    <location>
        <begin position="217"/>
        <end position="223"/>
    </location>
    <ligand>
        <name>ATP</name>
        <dbReference type="ChEBI" id="CHEBI:30616"/>
    </ligand>
</feature>
<proteinExistence type="inferred from homology"/>
<evidence type="ECO:0000256" key="7">
    <source>
        <dbReference type="ARBA" id="ARBA00022840"/>
    </source>
</evidence>
<feature type="binding site" evidence="8">
    <location>
        <position position="155"/>
    </location>
    <ligand>
        <name>substrate</name>
    </ligand>
</feature>
<dbReference type="EC" id="2.7.2.11" evidence="8"/>
<dbReference type="PATRIC" id="fig|908809.3.peg.26"/>
<dbReference type="PANTHER" id="PTHR43654">
    <property type="entry name" value="GLUTAMATE 5-KINASE"/>
    <property type="match status" value="1"/>
</dbReference>
<keyword evidence="2 8" id="KW-0028">Amino-acid biosynthesis</keyword>
<sequence length="368" mass="40141">MNRSEYFKDKKRVVIKIGSSTLTHSNGLPNYDMMEKLIRQIADLKNAGYEIIIVTSGAIGAGMAKLKLKQRPKTIPEKQACAAVGQGLLMHIYEKIFSEYGIIVGQILLTREDINNRIRFLNARNSIFSLLKNGIVPIINENDAVAVDEIKIGDNDTLSALVSILVEGDLLIILSDIEGLYNKNPLIYPDAELISTVESIDESIINIAGGAGSKLGTGGMATKIEAAKIALSSGISMIIAKGSNDRVLYRILKGENIGTIFLSSEEKLNLRKRWIAFGSKIKGKIIIDDGAVKALVNQNKSLLKTGIKTIEGNFSSGDSVAVLDLEGNEIAKGLVNFSALELLEIINSDKKNNQNYKEVIHRDNMVIL</sequence>
<dbReference type="STRING" id="908809.ABG79_00025"/>
<dbReference type="InterPro" id="IPR036393">
    <property type="entry name" value="AceGlu_kinase-like_sf"/>
</dbReference>
<dbReference type="GO" id="GO:0004349">
    <property type="term" value="F:glutamate 5-kinase activity"/>
    <property type="evidence" value="ECO:0007669"/>
    <property type="project" value="UniProtKB-UniRule"/>
</dbReference>
<dbReference type="InterPro" id="IPR002478">
    <property type="entry name" value="PUA"/>
</dbReference>
<comment type="catalytic activity">
    <reaction evidence="8">
        <text>L-glutamate + ATP = L-glutamyl 5-phosphate + ADP</text>
        <dbReference type="Rhea" id="RHEA:14877"/>
        <dbReference type="ChEBI" id="CHEBI:29985"/>
        <dbReference type="ChEBI" id="CHEBI:30616"/>
        <dbReference type="ChEBI" id="CHEBI:58274"/>
        <dbReference type="ChEBI" id="CHEBI:456216"/>
        <dbReference type="EC" id="2.7.2.11"/>
    </reaction>
</comment>
<comment type="similarity">
    <text evidence="8">Belongs to the glutamate 5-kinase family.</text>
</comment>
<dbReference type="GO" id="GO:0005524">
    <property type="term" value="F:ATP binding"/>
    <property type="evidence" value="ECO:0007669"/>
    <property type="project" value="UniProtKB-KW"/>
</dbReference>
<comment type="caution">
    <text evidence="10">The sequence shown here is derived from an EMBL/GenBank/DDBJ whole genome shotgun (WGS) entry which is preliminary data.</text>
</comment>
<evidence type="ECO:0000313" key="11">
    <source>
        <dbReference type="Proteomes" id="UP000052015"/>
    </source>
</evidence>
<evidence type="ECO:0000313" key="10">
    <source>
        <dbReference type="EMBL" id="KRQ87860.1"/>
    </source>
</evidence>
<dbReference type="Proteomes" id="UP000052015">
    <property type="component" value="Unassembled WGS sequence"/>
</dbReference>
<dbReference type="InterPro" id="IPR005715">
    <property type="entry name" value="Glu_5kinase/COase_Synthase"/>
</dbReference>
<dbReference type="InterPro" id="IPR019797">
    <property type="entry name" value="Glutamate_5-kinase_CS"/>
</dbReference>
<evidence type="ECO:0000256" key="6">
    <source>
        <dbReference type="ARBA" id="ARBA00022777"/>
    </source>
</evidence>
<keyword evidence="5 8" id="KW-0547">Nucleotide-binding</keyword>
<dbReference type="AlphaFoldDB" id="A0A0R3K371"/>
<dbReference type="InterPro" id="IPR041739">
    <property type="entry name" value="G5K_ProB"/>
</dbReference>
<dbReference type="Gene3D" id="3.40.1160.10">
    <property type="entry name" value="Acetylglutamate kinase-like"/>
    <property type="match status" value="1"/>
</dbReference>
<dbReference type="GO" id="GO:0055129">
    <property type="term" value="P:L-proline biosynthetic process"/>
    <property type="evidence" value="ECO:0007669"/>
    <property type="project" value="UniProtKB-UniRule"/>
</dbReference>
<comment type="subcellular location">
    <subcellularLocation>
        <location evidence="8">Cytoplasm</location>
    </subcellularLocation>
</comment>
<dbReference type="EMBL" id="LKHP01000001">
    <property type="protein sequence ID" value="KRQ87860.1"/>
    <property type="molecule type" value="Genomic_DNA"/>
</dbReference>
<keyword evidence="11" id="KW-1185">Reference proteome</keyword>
<organism evidence="10 11">
    <name type="scientific">Caloramator mitchellensis</name>
    <dbReference type="NCBI Taxonomy" id="908809"/>
    <lineage>
        <taxon>Bacteria</taxon>
        <taxon>Bacillati</taxon>
        <taxon>Bacillota</taxon>
        <taxon>Clostridia</taxon>
        <taxon>Eubacteriales</taxon>
        <taxon>Clostridiaceae</taxon>
        <taxon>Caloramator</taxon>
    </lineage>
</organism>
<feature type="binding site" evidence="8">
    <location>
        <position position="16"/>
    </location>
    <ligand>
        <name>ATP</name>
        <dbReference type="ChEBI" id="CHEBI:30616"/>
    </ligand>
</feature>
<dbReference type="GO" id="GO:0003723">
    <property type="term" value="F:RNA binding"/>
    <property type="evidence" value="ECO:0007669"/>
    <property type="project" value="InterPro"/>
</dbReference>
<dbReference type="PROSITE" id="PS00902">
    <property type="entry name" value="GLUTAMATE_5_KINASE"/>
    <property type="match status" value="1"/>
</dbReference>
<dbReference type="CDD" id="cd21157">
    <property type="entry name" value="PUA_G5K"/>
    <property type="match status" value="1"/>
</dbReference>
<gene>
    <name evidence="8 10" type="primary">proB</name>
    <name evidence="10" type="ORF">ABG79_00025</name>
</gene>
<dbReference type="Pfam" id="PF00696">
    <property type="entry name" value="AA_kinase"/>
    <property type="match status" value="1"/>
</dbReference>
<dbReference type="InterPro" id="IPR001048">
    <property type="entry name" value="Asp/Glu/Uridylate_kinase"/>
</dbReference>
<dbReference type="InterPro" id="IPR011529">
    <property type="entry name" value="Glu_5kinase"/>
</dbReference>
<keyword evidence="1 8" id="KW-0963">Cytoplasm</keyword>
<dbReference type="SUPFAM" id="SSF88697">
    <property type="entry name" value="PUA domain-like"/>
    <property type="match status" value="1"/>
</dbReference>
<evidence type="ECO:0000256" key="3">
    <source>
        <dbReference type="ARBA" id="ARBA00022650"/>
    </source>
</evidence>
<feature type="binding site" evidence="8">
    <location>
        <begin position="175"/>
        <end position="176"/>
    </location>
    <ligand>
        <name>ATP</name>
        <dbReference type="ChEBI" id="CHEBI:30616"/>
    </ligand>
</feature>
<dbReference type="RefSeq" id="WP_057976444.1">
    <property type="nucleotide sequence ID" value="NZ_LKHP01000001.1"/>
</dbReference>
<comment type="function">
    <text evidence="8">Catalyzes the transfer of a phosphate group to glutamate to form L-glutamate 5-phosphate.</text>
</comment>
<dbReference type="InterPro" id="IPR036974">
    <property type="entry name" value="PUA_sf"/>
</dbReference>
<evidence type="ECO:0000256" key="5">
    <source>
        <dbReference type="ARBA" id="ARBA00022741"/>
    </source>
</evidence>
<evidence type="ECO:0000256" key="4">
    <source>
        <dbReference type="ARBA" id="ARBA00022679"/>
    </source>
</evidence>
<feature type="domain" description="PUA" evidence="9">
    <location>
        <begin position="283"/>
        <end position="364"/>
    </location>
</feature>
<evidence type="ECO:0000256" key="8">
    <source>
        <dbReference type="HAMAP-Rule" id="MF_00456"/>
    </source>
</evidence>
<keyword evidence="4 8" id="KW-0808">Transferase</keyword>
<keyword evidence="3 8" id="KW-0641">Proline biosynthesis</keyword>
<dbReference type="InterPro" id="IPR001057">
    <property type="entry name" value="Glu/AcGlu_kinase"/>
</dbReference>